<keyword evidence="3" id="KW-1185">Reference proteome</keyword>
<dbReference type="Proteomes" id="UP000236333">
    <property type="component" value="Unassembled WGS sequence"/>
</dbReference>
<comment type="caution">
    <text evidence="2">The sequence shown here is derived from an EMBL/GenBank/DDBJ whole genome shotgun (WGS) entry which is preliminary data.</text>
</comment>
<proteinExistence type="predicted"/>
<evidence type="ECO:0000313" key="2">
    <source>
        <dbReference type="EMBL" id="PNG99386.1"/>
    </source>
</evidence>
<name>A0A2J7ZGJ7_9CHLO</name>
<feature type="non-terminal residue" evidence="2">
    <location>
        <position position="84"/>
    </location>
</feature>
<evidence type="ECO:0000313" key="3">
    <source>
        <dbReference type="Proteomes" id="UP000236333"/>
    </source>
</evidence>
<gene>
    <name evidence="2" type="ORF">TSOC_014838</name>
</gene>
<dbReference type="AlphaFoldDB" id="A0A2J7ZGJ7"/>
<protein>
    <submittedName>
        <fullName evidence="2">Uncharacterized protein</fullName>
    </submittedName>
</protein>
<evidence type="ECO:0000256" key="1">
    <source>
        <dbReference type="SAM" id="MobiDB-lite"/>
    </source>
</evidence>
<dbReference type="EMBL" id="PGGS01003042">
    <property type="protein sequence ID" value="PNG99386.1"/>
    <property type="molecule type" value="Genomic_DNA"/>
</dbReference>
<accession>A0A2J7ZGJ7</accession>
<organism evidence="2 3">
    <name type="scientific">Tetrabaena socialis</name>
    <dbReference type="NCBI Taxonomy" id="47790"/>
    <lineage>
        <taxon>Eukaryota</taxon>
        <taxon>Viridiplantae</taxon>
        <taxon>Chlorophyta</taxon>
        <taxon>core chlorophytes</taxon>
        <taxon>Chlorophyceae</taxon>
        <taxon>CS clade</taxon>
        <taxon>Chlamydomonadales</taxon>
        <taxon>Tetrabaenaceae</taxon>
        <taxon>Tetrabaena</taxon>
    </lineage>
</organism>
<reference evidence="2 3" key="1">
    <citation type="journal article" date="2017" name="Mol. Biol. Evol.">
        <title>The 4-celled Tetrabaena socialis nuclear genome reveals the essential components for genetic control of cell number at the origin of multicellularity in the volvocine lineage.</title>
        <authorList>
            <person name="Featherston J."/>
            <person name="Arakaki Y."/>
            <person name="Hanschen E.R."/>
            <person name="Ferris P.J."/>
            <person name="Michod R.E."/>
            <person name="Olson B.J.S.C."/>
            <person name="Nozaki H."/>
            <person name="Durand P.M."/>
        </authorList>
    </citation>
    <scope>NUCLEOTIDE SEQUENCE [LARGE SCALE GENOMIC DNA]</scope>
    <source>
        <strain evidence="2 3">NIES-571</strain>
    </source>
</reference>
<feature type="region of interest" description="Disordered" evidence="1">
    <location>
        <begin position="35"/>
        <end position="55"/>
    </location>
</feature>
<sequence length="84" mass="9321">MRCALSPRLDSSARGLVCHRYGVTCPLARRLPQRAMRASDKEGTQTSTSSVDDEVLPVEEIQRLAGVRRQQQQAELAKDANVIQ</sequence>